<gene>
    <name evidence="1" type="ORF">PLOB_00014220</name>
</gene>
<evidence type="ECO:0000313" key="2">
    <source>
        <dbReference type="Proteomes" id="UP001159405"/>
    </source>
</evidence>
<protein>
    <submittedName>
        <fullName evidence="1">Uncharacterized protein</fullName>
    </submittedName>
</protein>
<name>A0ABN8R2U3_9CNID</name>
<dbReference type="Proteomes" id="UP001159405">
    <property type="component" value="Unassembled WGS sequence"/>
</dbReference>
<dbReference type="EMBL" id="CALNXK010000182">
    <property type="protein sequence ID" value="CAH3173504.1"/>
    <property type="molecule type" value="Genomic_DNA"/>
</dbReference>
<accession>A0ABN8R2U3</accession>
<sequence>MCPTVTRFMRENIKQSIKFIREVGVSAISPAEDEANTTYARRTKAKAKHQGCQQLRSKWESKALHGKCPQRVTWTKTRPTDG</sequence>
<evidence type="ECO:0000313" key="1">
    <source>
        <dbReference type="EMBL" id="CAH3173504.1"/>
    </source>
</evidence>
<comment type="caution">
    <text evidence="1">The sequence shown here is derived from an EMBL/GenBank/DDBJ whole genome shotgun (WGS) entry which is preliminary data.</text>
</comment>
<organism evidence="1 2">
    <name type="scientific">Porites lobata</name>
    <dbReference type="NCBI Taxonomy" id="104759"/>
    <lineage>
        <taxon>Eukaryota</taxon>
        <taxon>Metazoa</taxon>
        <taxon>Cnidaria</taxon>
        <taxon>Anthozoa</taxon>
        <taxon>Hexacorallia</taxon>
        <taxon>Scleractinia</taxon>
        <taxon>Fungiina</taxon>
        <taxon>Poritidae</taxon>
        <taxon>Porites</taxon>
    </lineage>
</organism>
<proteinExistence type="predicted"/>
<keyword evidence="2" id="KW-1185">Reference proteome</keyword>
<reference evidence="1 2" key="1">
    <citation type="submission" date="2022-05" db="EMBL/GenBank/DDBJ databases">
        <authorList>
            <consortium name="Genoscope - CEA"/>
            <person name="William W."/>
        </authorList>
    </citation>
    <scope>NUCLEOTIDE SEQUENCE [LARGE SCALE GENOMIC DNA]</scope>
</reference>